<comment type="similarity">
    <text evidence="1">Belongs to the CDPF1 family.</text>
</comment>
<comment type="caution">
    <text evidence="4">The sequence shown here is derived from an EMBL/GenBank/DDBJ whole genome shotgun (WGS) entry which is preliminary data.</text>
</comment>
<dbReference type="OrthoDB" id="191995at2759"/>
<sequence>MLAGDAAAACRVAFLEEGWLVVDPFSVKARPLLLGAPCSVCTRPVCTADTCSTFYAKRFCVHCAREHIAAFPPPVIKASPKVFGTAPGHAAGPAGSGQPRAAG</sequence>
<feature type="domain" description="Cysteine-rich DPF motif" evidence="3">
    <location>
        <begin position="8"/>
        <end position="76"/>
    </location>
</feature>
<name>A0A150FWG9_GONPE</name>
<evidence type="ECO:0000256" key="1">
    <source>
        <dbReference type="ARBA" id="ARBA00007917"/>
    </source>
</evidence>
<dbReference type="AlphaFoldDB" id="A0A150FWG9"/>
<dbReference type="EMBL" id="LSYV01000232">
    <property type="protein sequence ID" value="KXZ41963.1"/>
    <property type="molecule type" value="Genomic_DNA"/>
</dbReference>
<dbReference type="PANTHER" id="PTHR31849:SF1">
    <property type="entry name" value="CYSTEINE-RICH DPF MOTIF DOMAIN-CONTAINING PROTEIN 1"/>
    <property type="match status" value="1"/>
</dbReference>
<proteinExistence type="inferred from homology"/>
<gene>
    <name evidence="4" type="ORF">GPECTOR_233g536</name>
</gene>
<evidence type="ECO:0000259" key="3">
    <source>
        <dbReference type="Pfam" id="PF10170"/>
    </source>
</evidence>
<dbReference type="Proteomes" id="UP000075714">
    <property type="component" value="Unassembled WGS sequence"/>
</dbReference>
<reference evidence="5" key="1">
    <citation type="journal article" date="2016" name="Nat. Commun.">
        <title>The Gonium pectorale genome demonstrates co-option of cell cycle regulation during the evolution of multicellularity.</title>
        <authorList>
            <person name="Hanschen E.R."/>
            <person name="Marriage T.N."/>
            <person name="Ferris P.J."/>
            <person name="Hamaji T."/>
            <person name="Toyoda A."/>
            <person name="Fujiyama A."/>
            <person name="Neme R."/>
            <person name="Noguchi H."/>
            <person name="Minakuchi Y."/>
            <person name="Suzuki M."/>
            <person name="Kawai-Toyooka H."/>
            <person name="Smith D.R."/>
            <person name="Sparks H."/>
            <person name="Anderson J."/>
            <person name="Bakaric R."/>
            <person name="Luria V."/>
            <person name="Karger A."/>
            <person name="Kirschner M.W."/>
            <person name="Durand P.M."/>
            <person name="Michod R.E."/>
            <person name="Nozaki H."/>
            <person name="Olson B.J."/>
        </authorList>
    </citation>
    <scope>NUCLEOTIDE SEQUENCE [LARGE SCALE GENOMIC DNA]</scope>
    <source>
        <strain evidence="5">NIES-2863</strain>
    </source>
</reference>
<organism evidence="4 5">
    <name type="scientific">Gonium pectorale</name>
    <name type="common">Green alga</name>
    <dbReference type="NCBI Taxonomy" id="33097"/>
    <lineage>
        <taxon>Eukaryota</taxon>
        <taxon>Viridiplantae</taxon>
        <taxon>Chlorophyta</taxon>
        <taxon>core chlorophytes</taxon>
        <taxon>Chlorophyceae</taxon>
        <taxon>CS clade</taxon>
        <taxon>Chlamydomonadales</taxon>
        <taxon>Volvocaceae</taxon>
        <taxon>Gonium</taxon>
    </lineage>
</organism>
<protein>
    <recommendedName>
        <fullName evidence="2">Cysteine-rich DPF motif domain-containing protein 1</fullName>
    </recommendedName>
</protein>
<evidence type="ECO:0000313" key="4">
    <source>
        <dbReference type="EMBL" id="KXZ41963.1"/>
    </source>
</evidence>
<dbReference type="PANTHER" id="PTHR31849">
    <property type="entry name" value="CYSTEINE-RICH PDF MOTIF DOMAIN-CONTAINING PROTEIN 1"/>
    <property type="match status" value="1"/>
</dbReference>
<dbReference type="InterPro" id="IPR018785">
    <property type="entry name" value="CDPF1_dom"/>
</dbReference>
<evidence type="ECO:0000256" key="2">
    <source>
        <dbReference type="ARBA" id="ARBA00014801"/>
    </source>
</evidence>
<keyword evidence="5" id="KW-1185">Reference proteome</keyword>
<dbReference type="PRINTS" id="PR01995">
    <property type="entry name" value="UPF0595"/>
</dbReference>
<evidence type="ECO:0000313" key="5">
    <source>
        <dbReference type="Proteomes" id="UP000075714"/>
    </source>
</evidence>
<dbReference type="InterPro" id="IPR042426">
    <property type="entry name" value="CDPF1"/>
</dbReference>
<dbReference type="Pfam" id="PF10170">
    <property type="entry name" value="C6_DPF"/>
    <property type="match status" value="1"/>
</dbReference>
<accession>A0A150FWG9</accession>